<keyword evidence="5 7" id="KW-1133">Transmembrane helix</keyword>
<name>A0ABV9ECK8_9ACTN</name>
<evidence type="ECO:0000256" key="2">
    <source>
        <dbReference type="ARBA" id="ARBA00022448"/>
    </source>
</evidence>
<feature type="transmembrane region" description="Helical" evidence="7">
    <location>
        <begin position="217"/>
        <end position="236"/>
    </location>
</feature>
<dbReference type="EMBL" id="JBHSFN010000008">
    <property type="protein sequence ID" value="MFC4587297.1"/>
    <property type="molecule type" value="Genomic_DNA"/>
</dbReference>
<evidence type="ECO:0000256" key="5">
    <source>
        <dbReference type="ARBA" id="ARBA00022989"/>
    </source>
</evidence>
<dbReference type="Pfam" id="PF00528">
    <property type="entry name" value="BPD_transp_1"/>
    <property type="match status" value="1"/>
</dbReference>
<dbReference type="PANTHER" id="PTHR30151">
    <property type="entry name" value="ALKANE SULFONATE ABC TRANSPORTER-RELATED, MEMBRANE SUBUNIT"/>
    <property type="match status" value="1"/>
</dbReference>
<dbReference type="SUPFAM" id="SSF161098">
    <property type="entry name" value="MetI-like"/>
    <property type="match status" value="1"/>
</dbReference>
<reference evidence="10" key="1">
    <citation type="journal article" date="2019" name="Int. J. Syst. Evol. Microbiol.">
        <title>The Global Catalogue of Microorganisms (GCM) 10K type strain sequencing project: providing services to taxonomists for standard genome sequencing and annotation.</title>
        <authorList>
            <consortium name="The Broad Institute Genomics Platform"/>
            <consortium name="The Broad Institute Genome Sequencing Center for Infectious Disease"/>
            <person name="Wu L."/>
            <person name="Ma J."/>
        </authorList>
    </citation>
    <scope>NUCLEOTIDE SEQUENCE [LARGE SCALE GENOMIC DNA]</scope>
    <source>
        <strain evidence="10">CCUG 49560</strain>
    </source>
</reference>
<comment type="subcellular location">
    <subcellularLocation>
        <location evidence="1 7">Cell membrane</location>
        <topology evidence="1 7">Multi-pass membrane protein</topology>
    </subcellularLocation>
</comment>
<evidence type="ECO:0000256" key="4">
    <source>
        <dbReference type="ARBA" id="ARBA00022692"/>
    </source>
</evidence>
<keyword evidence="3" id="KW-1003">Cell membrane</keyword>
<dbReference type="Gene3D" id="1.10.3720.10">
    <property type="entry name" value="MetI-like"/>
    <property type="match status" value="1"/>
</dbReference>
<gene>
    <name evidence="9" type="ORF">ACFO8L_14480</name>
</gene>
<keyword evidence="10" id="KW-1185">Reference proteome</keyword>
<protein>
    <submittedName>
        <fullName evidence="9">ABC transporter permease</fullName>
    </submittedName>
</protein>
<dbReference type="InterPro" id="IPR000515">
    <property type="entry name" value="MetI-like"/>
</dbReference>
<evidence type="ECO:0000313" key="9">
    <source>
        <dbReference type="EMBL" id="MFC4587297.1"/>
    </source>
</evidence>
<sequence length="254" mass="25644">MPDLRRRAGTFLLGAGLLAAVLLAWNRLAAGGGGDVASLGEVGGVLTGRRDLLAAASAVTLREAALGLLAGAVLATVAAWVARTASGARGPLQHMMLIFYAIPLVALGPLLTASVERDAIPVIAAAISVALPVFSAAEAGLGTVSEGLRDLLTVNGAGRWSRLVLLEAPGALPYVIEGIKFAVPGALLGALIGEWFGSEQGLGVLLVSGLREGQADLVGAVSVLVVVVSSAVYALFSRLARTVQRRRGITGSAA</sequence>
<evidence type="ECO:0000256" key="7">
    <source>
        <dbReference type="RuleBase" id="RU363032"/>
    </source>
</evidence>
<dbReference type="CDD" id="cd06261">
    <property type="entry name" value="TM_PBP2"/>
    <property type="match status" value="1"/>
</dbReference>
<feature type="domain" description="ABC transmembrane type-1" evidence="8">
    <location>
        <begin position="53"/>
        <end position="236"/>
    </location>
</feature>
<dbReference type="RefSeq" id="WP_262844043.1">
    <property type="nucleotide sequence ID" value="NZ_JANZYP010000024.1"/>
</dbReference>
<dbReference type="InterPro" id="IPR035906">
    <property type="entry name" value="MetI-like_sf"/>
</dbReference>
<accession>A0ABV9ECK8</accession>
<dbReference type="PROSITE" id="PS50928">
    <property type="entry name" value="ABC_TM1"/>
    <property type="match status" value="1"/>
</dbReference>
<evidence type="ECO:0000259" key="8">
    <source>
        <dbReference type="PROSITE" id="PS50928"/>
    </source>
</evidence>
<keyword evidence="6 7" id="KW-0472">Membrane</keyword>
<evidence type="ECO:0000256" key="6">
    <source>
        <dbReference type="ARBA" id="ARBA00023136"/>
    </source>
</evidence>
<keyword evidence="4 7" id="KW-0812">Transmembrane</keyword>
<feature type="transmembrane region" description="Helical" evidence="7">
    <location>
        <begin position="64"/>
        <end position="82"/>
    </location>
</feature>
<evidence type="ECO:0000313" key="10">
    <source>
        <dbReference type="Proteomes" id="UP001595891"/>
    </source>
</evidence>
<comment type="similarity">
    <text evidence="7">Belongs to the binding-protein-dependent transport system permease family.</text>
</comment>
<organism evidence="9 10">
    <name type="scientific">Sphaerisporangium corydalis</name>
    <dbReference type="NCBI Taxonomy" id="1441875"/>
    <lineage>
        <taxon>Bacteria</taxon>
        <taxon>Bacillati</taxon>
        <taxon>Actinomycetota</taxon>
        <taxon>Actinomycetes</taxon>
        <taxon>Streptosporangiales</taxon>
        <taxon>Streptosporangiaceae</taxon>
        <taxon>Sphaerisporangium</taxon>
    </lineage>
</organism>
<feature type="transmembrane region" description="Helical" evidence="7">
    <location>
        <begin position="94"/>
        <end position="113"/>
    </location>
</feature>
<evidence type="ECO:0000256" key="3">
    <source>
        <dbReference type="ARBA" id="ARBA00022475"/>
    </source>
</evidence>
<comment type="caution">
    <text evidence="9">The sequence shown here is derived from an EMBL/GenBank/DDBJ whole genome shotgun (WGS) entry which is preliminary data.</text>
</comment>
<dbReference type="PANTHER" id="PTHR30151:SF20">
    <property type="entry name" value="ABC TRANSPORTER PERMEASE PROTEIN HI_0355-RELATED"/>
    <property type="match status" value="1"/>
</dbReference>
<keyword evidence="2 7" id="KW-0813">Transport</keyword>
<feature type="transmembrane region" description="Helical" evidence="7">
    <location>
        <begin position="119"/>
        <end position="141"/>
    </location>
</feature>
<evidence type="ECO:0000256" key="1">
    <source>
        <dbReference type="ARBA" id="ARBA00004651"/>
    </source>
</evidence>
<proteinExistence type="inferred from homology"/>
<dbReference type="Proteomes" id="UP001595891">
    <property type="component" value="Unassembled WGS sequence"/>
</dbReference>